<accession>A0A0P9D1X9</accession>
<dbReference type="Proteomes" id="UP000050482">
    <property type="component" value="Unassembled WGS sequence"/>
</dbReference>
<evidence type="ECO:0000313" key="1">
    <source>
        <dbReference type="EMBL" id="KPV43540.1"/>
    </source>
</evidence>
<evidence type="ECO:0008006" key="3">
    <source>
        <dbReference type="Google" id="ProtNLM"/>
    </source>
</evidence>
<dbReference type="STRING" id="471514.AN477_12085"/>
<organism evidence="1 2">
    <name type="scientific">Alicyclobacillus ferrooxydans</name>
    <dbReference type="NCBI Taxonomy" id="471514"/>
    <lineage>
        <taxon>Bacteria</taxon>
        <taxon>Bacillati</taxon>
        <taxon>Bacillota</taxon>
        <taxon>Bacilli</taxon>
        <taxon>Bacillales</taxon>
        <taxon>Alicyclobacillaceae</taxon>
        <taxon>Alicyclobacillus</taxon>
    </lineage>
</organism>
<dbReference type="EMBL" id="LJCO01000048">
    <property type="protein sequence ID" value="KPV43540.1"/>
    <property type="molecule type" value="Genomic_DNA"/>
</dbReference>
<protein>
    <recommendedName>
        <fullName evidence="3">UDP-N-acetylmuramoylalanine--D-glutamate ligase</fullName>
    </recommendedName>
</protein>
<reference evidence="1 2" key="1">
    <citation type="submission" date="2015-09" db="EMBL/GenBank/DDBJ databases">
        <title>Draft genome sequence of Alicyclobacillus ferrooxydans DSM 22381.</title>
        <authorList>
            <person name="Hemp J."/>
        </authorList>
    </citation>
    <scope>NUCLEOTIDE SEQUENCE [LARGE SCALE GENOMIC DNA]</scope>
    <source>
        <strain evidence="1 2">TC-34</strain>
    </source>
</reference>
<name>A0A0P9D1X9_9BACL</name>
<dbReference type="AlphaFoldDB" id="A0A0P9D1X9"/>
<keyword evidence="2" id="KW-1185">Reference proteome</keyword>
<evidence type="ECO:0000313" key="2">
    <source>
        <dbReference type="Proteomes" id="UP000050482"/>
    </source>
</evidence>
<sequence length="86" mass="9462">MYGGFILLEVCDANPAATSELYGLENEYPGLSVMENSCMSECELCAARPYVFLNGELLAASPVEDLMLLIRSRLNQLFADDTETSM</sequence>
<dbReference type="InterPro" id="IPR009910">
    <property type="entry name" value="DUF1450"/>
</dbReference>
<dbReference type="Pfam" id="PF07293">
    <property type="entry name" value="DUF1450"/>
    <property type="match status" value="1"/>
</dbReference>
<comment type="caution">
    <text evidence="1">The sequence shown here is derived from an EMBL/GenBank/DDBJ whole genome shotgun (WGS) entry which is preliminary data.</text>
</comment>
<proteinExistence type="predicted"/>
<gene>
    <name evidence="1" type="ORF">AN477_12085</name>
</gene>
<dbReference type="RefSeq" id="WP_054969410.1">
    <property type="nucleotide sequence ID" value="NZ_LJCO01000048.1"/>
</dbReference>